<evidence type="ECO:0000256" key="10">
    <source>
        <dbReference type="ARBA" id="ARBA00022840"/>
    </source>
</evidence>
<feature type="domain" description="PAS" evidence="12">
    <location>
        <begin position="29"/>
        <end position="82"/>
    </location>
</feature>
<accession>A0A2T6BFP9</accession>
<dbReference type="EMBL" id="QBKS01000002">
    <property type="protein sequence ID" value="PTX54888.1"/>
    <property type="molecule type" value="Genomic_DNA"/>
</dbReference>
<dbReference type="InterPro" id="IPR000700">
    <property type="entry name" value="PAS-assoc_C"/>
</dbReference>
<dbReference type="PROSITE" id="PS50112">
    <property type="entry name" value="PAS"/>
    <property type="match status" value="1"/>
</dbReference>
<evidence type="ECO:0000256" key="5">
    <source>
        <dbReference type="ARBA" id="ARBA00022643"/>
    </source>
</evidence>
<organism evidence="14 15">
    <name type="scientific">Litoreibacter ponti</name>
    <dbReference type="NCBI Taxonomy" id="1510457"/>
    <lineage>
        <taxon>Bacteria</taxon>
        <taxon>Pseudomonadati</taxon>
        <taxon>Pseudomonadota</taxon>
        <taxon>Alphaproteobacteria</taxon>
        <taxon>Rhodobacterales</taxon>
        <taxon>Roseobacteraceae</taxon>
        <taxon>Litoreibacter</taxon>
    </lineage>
</organism>
<dbReference type="EC" id="2.7.13.3" evidence="2"/>
<keyword evidence="7" id="KW-0677">Repeat</keyword>
<reference evidence="14 15" key="1">
    <citation type="submission" date="2018-04" db="EMBL/GenBank/DDBJ databases">
        <title>Genomic Encyclopedia of Archaeal and Bacterial Type Strains, Phase II (KMG-II): from individual species to whole genera.</title>
        <authorList>
            <person name="Goeker M."/>
        </authorList>
    </citation>
    <scope>NUCLEOTIDE SEQUENCE [LARGE SCALE GENOMIC DNA]</scope>
    <source>
        <strain evidence="14 15">DSM 100977</strain>
    </source>
</reference>
<dbReference type="CDD" id="cd00130">
    <property type="entry name" value="PAS"/>
    <property type="match status" value="1"/>
</dbReference>
<dbReference type="InterPro" id="IPR013655">
    <property type="entry name" value="PAS_fold_3"/>
</dbReference>
<keyword evidence="6" id="KW-0808">Transferase</keyword>
<keyword evidence="4" id="KW-0285">Flavoprotein</keyword>
<proteinExistence type="predicted"/>
<sequence length="336" mass="37211">MSPMSDPASRLEGKHALAMKVSGLGTGTVDYLGDTITLDARAAEIFDLAANTPLSRDALHDRIHPEDRPDIDHRVDQLLHPDYEDVIDVQHRIITNDGEVRWVNARKQVEFATPDKGGTPVPVSGLVAIMDITQHKRDQEQIEYLLRELNHRSKNMLTVVQGLARQTFNSGPPETFQDRFSRRIDGLVCNADALVRTTWSHANLDDLARAHLRAFTDFSDDRVTLDGPPVRLRPDAAQAIGMALHELSTNAVKYGALSNDTGTIRLTWQAPYGGDDQIELVWEESGGPPVTAPTRNGFGQTVMTDMVAATVDGTVEMDYPETGLIWRLRMPDSSLK</sequence>
<dbReference type="Pfam" id="PF08447">
    <property type="entry name" value="PAS_3"/>
    <property type="match status" value="1"/>
</dbReference>
<evidence type="ECO:0000259" key="13">
    <source>
        <dbReference type="PROSITE" id="PS50113"/>
    </source>
</evidence>
<evidence type="ECO:0000259" key="12">
    <source>
        <dbReference type="PROSITE" id="PS50112"/>
    </source>
</evidence>
<dbReference type="SMART" id="SM00911">
    <property type="entry name" value="HWE_HK"/>
    <property type="match status" value="1"/>
</dbReference>
<dbReference type="InterPro" id="IPR000014">
    <property type="entry name" value="PAS"/>
</dbReference>
<evidence type="ECO:0000256" key="3">
    <source>
        <dbReference type="ARBA" id="ARBA00022553"/>
    </source>
</evidence>
<dbReference type="InterPro" id="IPR011102">
    <property type="entry name" value="Sig_transdc_His_kinase_HWE"/>
</dbReference>
<evidence type="ECO:0000256" key="8">
    <source>
        <dbReference type="ARBA" id="ARBA00022741"/>
    </source>
</evidence>
<gene>
    <name evidence="14" type="ORF">C8N43_3711</name>
</gene>
<comment type="catalytic activity">
    <reaction evidence="1">
        <text>ATP + protein L-histidine = ADP + protein N-phospho-L-histidine.</text>
        <dbReference type="EC" id="2.7.13.3"/>
    </reaction>
</comment>
<feature type="domain" description="PAC" evidence="13">
    <location>
        <begin position="87"/>
        <end position="144"/>
    </location>
</feature>
<keyword evidence="8" id="KW-0547">Nucleotide-binding</keyword>
<dbReference type="SUPFAM" id="SSF55785">
    <property type="entry name" value="PYP-like sensor domain (PAS domain)"/>
    <property type="match status" value="1"/>
</dbReference>
<evidence type="ECO:0000256" key="11">
    <source>
        <dbReference type="ARBA" id="ARBA00023026"/>
    </source>
</evidence>
<comment type="caution">
    <text evidence="14">The sequence shown here is derived from an EMBL/GenBank/DDBJ whole genome shotgun (WGS) entry which is preliminary data.</text>
</comment>
<dbReference type="Pfam" id="PF07536">
    <property type="entry name" value="HWE_HK"/>
    <property type="match status" value="1"/>
</dbReference>
<dbReference type="InterPro" id="IPR035965">
    <property type="entry name" value="PAS-like_dom_sf"/>
</dbReference>
<evidence type="ECO:0000256" key="1">
    <source>
        <dbReference type="ARBA" id="ARBA00000085"/>
    </source>
</evidence>
<dbReference type="Gene3D" id="3.30.450.20">
    <property type="entry name" value="PAS domain"/>
    <property type="match status" value="1"/>
</dbReference>
<keyword evidence="11" id="KW-0843">Virulence</keyword>
<keyword evidence="5" id="KW-0288">FMN</keyword>
<dbReference type="Gene3D" id="3.30.565.10">
    <property type="entry name" value="Histidine kinase-like ATPase, C-terminal domain"/>
    <property type="match status" value="1"/>
</dbReference>
<dbReference type="InterPro" id="IPR036890">
    <property type="entry name" value="HATPase_C_sf"/>
</dbReference>
<keyword evidence="9 14" id="KW-0418">Kinase</keyword>
<dbReference type="PANTHER" id="PTHR41523:SF8">
    <property type="entry name" value="ETHYLENE RESPONSE SENSOR PROTEIN"/>
    <property type="match status" value="1"/>
</dbReference>
<name>A0A2T6BFP9_9RHOB</name>
<dbReference type="Gene3D" id="2.10.70.100">
    <property type="match status" value="1"/>
</dbReference>
<dbReference type="PANTHER" id="PTHR41523">
    <property type="entry name" value="TWO-COMPONENT SYSTEM SENSOR PROTEIN"/>
    <property type="match status" value="1"/>
</dbReference>
<dbReference type="GO" id="GO:0004673">
    <property type="term" value="F:protein histidine kinase activity"/>
    <property type="evidence" value="ECO:0007669"/>
    <property type="project" value="UniProtKB-EC"/>
</dbReference>
<evidence type="ECO:0000256" key="9">
    <source>
        <dbReference type="ARBA" id="ARBA00022777"/>
    </source>
</evidence>
<evidence type="ECO:0000256" key="4">
    <source>
        <dbReference type="ARBA" id="ARBA00022630"/>
    </source>
</evidence>
<keyword evidence="3" id="KW-0597">Phosphoprotein</keyword>
<evidence type="ECO:0000313" key="15">
    <source>
        <dbReference type="Proteomes" id="UP000243978"/>
    </source>
</evidence>
<evidence type="ECO:0000256" key="2">
    <source>
        <dbReference type="ARBA" id="ARBA00012438"/>
    </source>
</evidence>
<keyword evidence="15" id="KW-1185">Reference proteome</keyword>
<dbReference type="GO" id="GO:0005524">
    <property type="term" value="F:ATP binding"/>
    <property type="evidence" value="ECO:0007669"/>
    <property type="project" value="UniProtKB-KW"/>
</dbReference>
<dbReference type="PROSITE" id="PS50113">
    <property type="entry name" value="PAC"/>
    <property type="match status" value="1"/>
</dbReference>
<keyword evidence="10" id="KW-0067">ATP-binding</keyword>
<evidence type="ECO:0000313" key="14">
    <source>
        <dbReference type="EMBL" id="PTX54888.1"/>
    </source>
</evidence>
<evidence type="ECO:0000256" key="6">
    <source>
        <dbReference type="ARBA" id="ARBA00022679"/>
    </source>
</evidence>
<dbReference type="Proteomes" id="UP000243978">
    <property type="component" value="Unassembled WGS sequence"/>
</dbReference>
<evidence type="ECO:0000256" key="7">
    <source>
        <dbReference type="ARBA" id="ARBA00022737"/>
    </source>
</evidence>
<dbReference type="AlphaFoldDB" id="A0A2T6BFP9"/>
<protein>
    <recommendedName>
        <fullName evidence="2">histidine kinase</fullName>
        <ecNumber evidence="2">2.7.13.3</ecNumber>
    </recommendedName>
</protein>